<feature type="domain" description="Heterokaryon incompatibility" evidence="1">
    <location>
        <begin position="46"/>
        <end position="199"/>
    </location>
</feature>
<organism evidence="2 3">
    <name type="scientific">Endocarpon pusillum</name>
    <dbReference type="NCBI Taxonomy" id="364733"/>
    <lineage>
        <taxon>Eukaryota</taxon>
        <taxon>Fungi</taxon>
        <taxon>Dikarya</taxon>
        <taxon>Ascomycota</taxon>
        <taxon>Pezizomycotina</taxon>
        <taxon>Eurotiomycetes</taxon>
        <taxon>Chaetothyriomycetidae</taxon>
        <taxon>Verrucariales</taxon>
        <taxon>Verrucariaceae</taxon>
        <taxon>Endocarpon</taxon>
    </lineage>
</organism>
<name>A0A8H7AE05_9EURO</name>
<dbReference type="PANTHER" id="PTHR24148">
    <property type="entry name" value="ANKYRIN REPEAT DOMAIN-CONTAINING PROTEIN 39 HOMOLOG-RELATED"/>
    <property type="match status" value="1"/>
</dbReference>
<keyword evidence="3" id="KW-1185">Reference proteome</keyword>
<evidence type="ECO:0000313" key="3">
    <source>
        <dbReference type="Proteomes" id="UP000606974"/>
    </source>
</evidence>
<evidence type="ECO:0000313" key="2">
    <source>
        <dbReference type="EMBL" id="KAF7505342.1"/>
    </source>
</evidence>
<protein>
    <recommendedName>
        <fullName evidence="1">Heterokaryon incompatibility domain-containing protein</fullName>
    </recommendedName>
</protein>
<reference evidence="2" key="1">
    <citation type="submission" date="2020-02" db="EMBL/GenBank/DDBJ databases">
        <authorList>
            <person name="Palmer J.M."/>
        </authorList>
    </citation>
    <scope>NUCLEOTIDE SEQUENCE</scope>
    <source>
        <strain evidence="2">EPUS1.4</strain>
        <tissue evidence="2">Thallus</tissue>
    </source>
</reference>
<dbReference type="Pfam" id="PF06985">
    <property type="entry name" value="HET"/>
    <property type="match status" value="1"/>
</dbReference>
<sequence length="211" mass="24481">MILFLYSDLPADGLHIRLLKLEPGEKEDYIHCHLEPTSTADARGTYECISYVWGASTEVRRIIIDGHWIYITLNLFLALQHFRKPDEERTLWADAICIQQTNPPEKGRQVQLMGQIYENSLRTLVWLGLDHDRIAVETTDFLKETSAVARSLCEKYGGVTKIPILSHEENPVSQDKRKWDFFQTFLGFAWFSRVWVMQEVGIAPDVSMHWV</sequence>
<dbReference type="InterPro" id="IPR052895">
    <property type="entry name" value="HetReg/Transcr_Mod"/>
</dbReference>
<dbReference type="OrthoDB" id="4300637at2759"/>
<dbReference type="AlphaFoldDB" id="A0A8H7AE05"/>
<accession>A0A8H7AE05</accession>
<dbReference type="PANTHER" id="PTHR24148:SF64">
    <property type="entry name" value="HETEROKARYON INCOMPATIBILITY DOMAIN-CONTAINING PROTEIN"/>
    <property type="match status" value="1"/>
</dbReference>
<dbReference type="EMBL" id="JAACFV010000112">
    <property type="protein sequence ID" value="KAF7505342.1"/>
    <property type="molecule type" value="Genomic_DNA"/>
</dbReference>
<comment type="caution">
    <text evidence="2">The sequence shown here is derived from an EMBL/GenBank/DDBJ whole genome shotgun (WGS) entry which is preliminary data.</text>
</comment>
<proteinExistence type="predicted"/>
<evidence type="ECO:0000259" key="1">
    <source>
        <dbReference type="Pfam" id="PF06985"/>
    </source>
</evidence>
<dbReference type="InterPro" id="IPR010730">
    <property type="entry name" value="HET"/>
</dbReference>
<dbReference type="Proteomes" id="UP000606974">
    <property type="component" value="Unassembled WGS sequence"/>
</dbReference>
<gene>
    <name evidence="2" type="ORF">GJ744_001045</name>
</gene>